<organism evidence="2 3">
    <name type="scientific">Liparis tanakae</name>
    <name type="common">Tanaka's snailfish</name>
    <dbReference type="NCBI Taxonomy" id="230148"/>
    <lineage>
        <taxon>Eukaryota</taxon>
        <taxon>Metazoa</taxon>
        <taxon>Chordata</taxon>
        <taxon>Craniata</taxon>
        <taxon>Vertebrata</taxon>
        <taxon>Euteleostomi</taxon>
        <taxon>Actinopterygii</taxon>
        <taxon>Neopterygii</taxon>
        <taxon>Teleostei</taxon>
        <taxon>Neoteleostei</taxon>
        <taxon>Acanthomorphata</taxon>
        <taxon>Eupercaria</taxon>
        <taxon>Perciformes</taxon>
        <taxon>Cottioidei</taxon>
        <taxon>Cottales</taxon>
        <taxon>Liparidae</taxon>
        <taxon>Liparis</taxon>
    </lineage>
</organism>
<dbReference type="EMBL" id="SRLO01011945">
    <property type="protein sequence ID" value="TNN25668.1"/>
    <property type="molecule type" value="Genomic_DNA"/>
</dbReference>
<feature type="region of interest" description="Disordered" evidence="1">
    <location>
        <begin position="28"/>
        <end position="66"/>
    </location>
</feature>
<accession>A0A4Z2EA12</accession>
<proteinExistence type="predicted"/>
<dbReference type="AlphaFoldDB" id="A0A4Z2EA12"/>
<reference evidence="2 3" key="1">
    <citation type="submission" date="2019-03" db="EMBL/GenBank/DDBJ databases">
        <title>First draft genome of Liparis tanakae, snailfish: a comprehensive survey of snailfish specific genes.</title>
        <authorList>
            <person name="Kim W."/>
            <person name="Song I."/>
            <person name="Jeong J.-H."/>
            <person name="Kim D."/>
            <person name="Kim S."/>
            <person name="Ryu S."/>
            <person name="Song J.Y."/>
            <person name="Lee S.K."/>
        </authorList>
    </citation>
    <scope>NUCLEOTIDE SEQUENCE [LARGE SCALE GENOMIC DNA]</scope>
    <source>
        <tissue evidence="2">Muscle</tissue>
    </source>
</reference>
<keyword evidence="3" id="KW-1185">Reference proteome</keyword>
<evidence type="ECO:0000256" key="1">
    <source>
        <dbReference type="SAM" id="MobiDB-lite"/>
    </source>
</evidence>
<dbReference type="Proteomes" id="UP000314294">
    <property type="component" value="Unassembled WGS sequence"/>
</dbReference>
<name>A0A4Z2EA12_9TELE</name>
<comment type="caution">
    <text evidence="2">The sequence shown here is derived from an EMBL/GenBank/DDBJ whole genome shotgun (WGS) entry which is preliminary data.</text>
</comment>
<sequence length="102" mass="10593">MVRPSASSLLVTSTSLVSPLTGSVGLQSKVASRSPQGRLKVASRSPQGRLQVASRSPPGRLWPPQEVKGAPPLLTIELSCCFPGRASVSLQVTGSLTKSTLI</sequence>
<evidence type="ECO:0000313" key="2">
    <source>
        <dbReference type="EMBL" id="TNN25668.1"/>
    </source>
</evidence>
<protein>
    <submittedName>
        <fullName evidence="2">Uncharacterized protein</fullName>
    </submittedName>
</protein>
<gene>
    <name evidence="2" type="ORF">EYF80_064201</name>
</gene>
<evidence type="ECO:0000313" key="3">
    <source>
        <dbReference type="Proteomes" id="UP000314294"/>
    </source>
</evidence>